<proteinExistence type="inferred from homology"/>
<sequence>MADERSRGPPYGTQPVYVQPYMPGPQSVSPYAIPDVPQRYAMPGTTGPYPPPMYPPPPGGQVQSYGFEIGGTSAGGPGKEKPPRMMSGVRDGETVEQQAGKCQDLWAAILFVMHFIAIAILAVVLGGKGLKNGFEDSSAPPSKTNDVDTEAREVVPQLVVAALVSFVFAWLWLLLTRNFPKAMVTFALWGGVVAFGFAAVVSIVLGKQMIRFAIVFAIIAVIQAVYAFLVRHRIPFAAALLGKVTSVVKKFPATIVVSCCSVFFLIAWYALWAFGAVGAWTQTRAALVVFLLLVSLYWTLEVVRNVVHVTVAGAMATFYFQEHNMPPNPTRNALGRAMTKSFGSICLGSLMVALIQALRTMVRMAAGRDGEEMNPFLASCLLCILNLIEWLVQYFNKYAFVQVIESGVVTYYVCFAEDPATLERNDPQFFQVLQQRRDQAQQ</sequence>
<dbReference type="InterPro" id="IPR007603">
    <property type="entry name" value="Choline_transptr-like"/>
</dbReference>
<dbReference type="Gramene" id="GBG67410">
    <property type="protein sequence ID" value="GBG67410"/>
    <property type="gene ID" value="CBR_g546"/>
</dbReference>
<feature type="transmembrane region" description="Helical" evidence="6">
    <location>
        <begin position="251"/>
        <end position="271"/>
    </location>
</feature>
<keyword evidence="3 6" id="KW-0812">Transmembrane</keyword>
<feature type="transmembrane region" description="Helical" evidence="6">
    <location>
        <begin position="277"/>
        <end position="298"/>
    </location>
</feature>
<dbReference type="GO" id="GO:0005886">
    <property type="term" value="C:plasma membrane"/>
    <property type="evidence" value="ECO:0007669"/>
    <property type="project" value="UniProtKB-SubCell"/>
</dbReference>
<dbReference type="EMBL" id="BFEA01000087">
    <property type="protein sequence ID" value="GBG67410.1"/>
    <property type="molecule type" value="Genomic_DNA"/>
</dbReference>
<reference evidence="7 8" key="1">
    <citation type="journal article" date="2018" name="Cell">
        <title>The Chara Genome: Secondary Complexity and Implications for Plant Terrestrialization.</title>
        <authorList>
            <person name="Nishiyama T."/>
            <person name="Sakayama H."/>
            <person name="Vries J.D."/>
            <person name="Buschmann H."/>
            <person name="Saint-Marcoux D."/>
            <person name="Ullrich K.K."/>
            <person name="Haas F.B."/>
            <person name="Vanderstraeten L."/>
            <person name="Becker D."/>
            <person name="Lang D."/>
            <person name="Vosolsobe S."/>
            <person name="Rombauts S."/>
            <person name="Wilhelmsson P.K.I."/>
            <person name="Janitza P."/>
            <person name="Kern R."/>
            <person name="Heyl A."/>
            <person name="Rumpler F."/>
            <person name="Villalobos L.I.A.C."/>
            <person name="Clay J.M."/>
            <person name="Skokan R."/>
            <person name="Toyoda A."/>
            <person name="Suzuki Y."/>
            <person name="Kagoshima H."/>
            <person name="Schijlen E."/>
            <person name="Tajeshwar N."/>
            <person name="Catarino B."/>
            <person name="Hetherington A.J."/>
            <person name="Saltykova A."/>
            <person name="Bonnot C."/>
            <person name="Breuninger H."/>
            <person name="Symeonidi A."/>
            <person name="Radhakrishnan G.V."/>
            <person name="Van Nieuwerburgh F."/>
            <person name="Deforce D."/>
            <person name="Chang C."/>
            <person name="Karol K.G."/>
            <person name="Hedrich R."/>
            <person name="Ulvskov P."/>
            <person name="Glockner G."/>
            <person name="Delwiche C.F."/>
            <person name="Petrasek J."/>
            <person name="Van de Peer Y."/>
            <person name="Friml J."/>
            <person name="Beilby M."/>
            <person name="Dolan L."/>
            <person name="Kohara Y."/>
            <person name="Sugano S."/>
            <person name="Fujiyama A."/>
            <person name="Delaux P.-M."/>
            <person name="Quint M."/>
            <person name="TheiBen G."/>
            <person name="Hagemann M."/>
            <person name="Harholt J."/>
            <person name="Dunand C."/>
            <person name="Zachgo S."/>
            <person name="Langdale J."/>
            <person name="Maumus F."/>
            <person name="Straeten D.V.D."/>
            <person name="Gould S.B."/>
            <person name="Rensing S.A."/>
        </authorList>
    </citation>
    <scope>NUCLEOTIDE SEQUENCE [LARGE SCALE GENOMIC DNA]</scope>
    <source>
        <strain evidence="7 8">S276</strain>
    </source>
</reference>
<keyword evidence="8" id="KW-1185">Reference proteome</keyword>
<comment type="function">
    <text evidence="6">Choline transporter.</text>
</comment>
<dbReference type="PANTHER" id="PTHR12385">
    <property type="entry name" value="CHOLINE TRANSPORTER-LIKE (SLC FAMILY 44)"/>
    <property type="match status" value="1"/>
</dbReference>
<evidence type="ECO:0000256" key="1">
    <source>
        <dbReference type="ARBA" id="ARBA00004141"/>
    </source>
</evidence>
<dbReference type="GO" id="GO:0022857">
    <property type="term" value="F:transmembrane transporter activity"/>
    <property type="evidence" value="ECO:0007669"/>
    <property type="project" value="UniProtKB-UniRule"/>
</dbReference>
<keyword evidence="5 6" id="KW-0472">Membrane</keyword>
<gene>
    <name evidence="7" type="ORF">CBR_g546</name>
</gene>
<evidence type="ECO:0000313" key="7">
    <source>
        <dbReference type="EMBL" id="GBG67410.1"/>
    </source>
</evidence>
<evidence type="ECO:0000256" key="6">
    <source>
        <dbReference type="RuleBase" id="RU368066"/>
    </source>
</evidence>
<protein>
    <recommendedName>
        <fullName evidence="6">Choline transporter-like protein</fullName>
    </recommendedName>
</protein>
<dbReference type="AlphaFoldDB" id="A0A388KBI7"/>
<feature type="transmembrane region" description="Helical" evidence="6">
    <location>
        <begin position="210"/>
        <end position="230"/>
    </location>
</feature>
<feature type="transmembrane region" description="Helical" evidence="6">
    <location>
        <begin position="105"/>
        <end position="125"/>
    </location>
</feature>
<evidence type="ECO:0000256" key="5">
    <source>
        <dbReference type="ARBA" id="ARBA00023136"/>
    </source>
</evidence>
<name>A0A388KBI7_CHABU</name>
<keyword evidence="4 6" id="KW-1133">Transmembrane helix</keyword>
<dbReference type="OrthoDB" id="44736at2759"/>
<dbReference type="Pfam" id="PF04515">
    <property type="entry name" value="Choline_transpo"/>
    <property type="match status" value="1"/>
</dbReference>
<evidence type="ECO:0000256" key="3">
    <source>
        <dbReference type="ARBA" id="ARBA00022692"/>
    </source>
</evidence>
<feature type="transmembrane region" description="Helical" evidence="6">
    <location>
        <begin position="154"/>
        <end position="175"/>
    </location>
</feature>
<evidence type="ECO:0000313" key="8">
    <source>
        <dbReference type="Proteomes" id="UP000265515"/>
    </source>
</evidence>
<feature type="transmembrane region" description="Helical" evidence="6">
    <location>
        <begin position="182"/>
        <end position="204"/>
    </location>
</feature>
<accession>A0A388KBI7</accession>
<feature type="transmembrane region" description="Helical" evidence="6">
    <location>
        <begin position="341"/>
        <end position="362"/>
    </location>
</feature>
<comment type="caution">
    <text evidence="7">The sequence shown here is derived from an EMBL/GenBank/DDBJ whole genome shotgun (WGS) entry which is preliminary data.</text>
</comment>
<feature type="transmembrane region" description="Helical" evidence="6">
    <location>
        <begin position="374"/>
        <end position="392"/>
    </location>
</feature>
<dbReference type="STRING" id="69332.A0A388KBI7"/>
<dbReference type="Proteomes" id="UP000265515">
    <property type="component" value="Unassembled WGS sequence"/>
</dbReference>
<comment type="similarity">
    <text evidence="2 6">Belongs to the CTL (choline transporter-like) family.</text>
</comment>
<dbReference type="PANTHER" id="PTHR12385:SF93">
    <property type="entry name" value="CHOLINE TRANSPORTER-LIKE PROTEIN"/>
    <property type="match status" value="1"/>
</dbReference>
<evidence type="ECO:0000256" key="2">
    <source>
        <dbReference type="ARBA" id="ARBA00007168"/>
    </source>
</evidence>
<organism evidence="7 8">
    <name type="scientific">Chara braunii</name>
    <name type="common">Braun's stonewort</name>
    <dbReference type="NCBI Taxonomy" id="69332"/>
    <lineage>
        <taxon>Eukaryota</taxon>
        <taxon>Viridiplantae</taxon>
        <taxon>Streptophyta</taxon>
        <taxon>Charophyceae</taxon>
        <taxon>Charales</taxon>
        <taxon>Characeae</taxon>
        <taxon>Chara</taxon>
    </lineage>
</organism>
<comment type="subcellular location">
    <subcellularLocation>
        <location evidence="6">Cell membrane</location>
        <topology evidence="6">Multi-pass membrane protein</topology>
    </subcellularLocation>
    <subcellularLocation>
        <location evidence="1">Membrane</location>
        <topology evidence="1">Multi-pass membrane protein</topology>
    </subcellularLocation>
</comment>
<evidence type="ECO:0000256" key="4">
    <source>
        <dbReference type="ARBA" id="ARBA00022989"/>
    </source>
</evidence>